<accession>A0A7K0D6T9</accession>
<dbReference type="PROSITE" id="PS50011">
    <property type="entry name" value="PROTEIN_KINASE_DOM"/>
    <property type="match status" value="1"/>
</dbReference>
<dbReference type="SUPFAM" id="SSF48452">
    <property type="entry name" value="TPR-like"/>
    <property type="match status" value="1"/>
</dbReference>
<sequence length="1094" mass="119283">MSSGSEMQEDDAFKTQRAVMPKIAEELRAAGFDDAEEIGHGGFGVVYRCTEISLDRTVAVKILTADLDADDRARFLREQRAMAQLTAHPNIVGVLQVGVTDSGLPYLVMPYHAHGSLESQLRLRGVLPVEAGLRLGVKIAGALETAHRAGILHRDVKPANILLTDYGEPALADFGIAQMTGGFRTTSGTIAGSPAYTAPEVLSGDPPTPVSDVYGLGATLFTALSGHAAYERHSGEQVVAQFIRITSQPVPDLREHGMPDDVAAAIEAAMSPDPRDRPTAAAFGERLRGSQALHGLAADDMALHTDPLAEPARRPHPFGSRPPGTAGRRGQAPVELTSFINRRSELSEMKNLLSTARLVTLTGIGGVGKTRLALRATSSLRREFVDGTWLVELGELRDATLLLNVVAAAIGLGDWNSQPLREVLLGFFGDRRCLLVLDNCEHVIAAVAELATTLLRVCPELRIIATSREPLDIRGEAVLRVPPLTTPAPDWEASLRGLPRYDAVSLFAERAAQTVAGFEITEANKADIAGICARLDGLPLAIELAAARLRAMSPDQILERLTDRYALLTRSSRDAPVRQQTLRWSIDWSYELCTEAEQVLWQRLSVFAGGFELDAAEWICGRDPLAQDTVDTLGALVDKSIVIREETDGLVRFRLLETLREYGADKLRDSGEYPRLRRAHRDWFARMASDAEAGWLGDRQLEWIERIEREQSNLREALEYCLTDRDEDAADIGLRTVNALILYWQARGRYDECGRWIDRMLHHPGRQSPPERVEALFSAGSMAALQGDLDSAAALTAQARTIADRTDDSMTRALADTAEALCALLRGEFTQAFSTLEAAVEAFESLGRTRLQVSAAIVLGLACQTGGDPERATANLRRAIALTEARGETVQRSYALLVLGEVAWQQGDPDRSRQALEQALRLESRTHSPVTASTGMEFLAWIEAAQDHIERAAVLLGAAAEVGRSAGISWINTPELVSFHDRCVRAARRELGDREFDRAVRAGHAMTRDAAIAFALGEQPTPADPPATTAPTLTRREEQVAHLVAEGMTNKQIATKLVISQRTAQGHVEHILTKLGYTSRAQIAAWIAGRHDQD</sequence>
<evidence type="ECO:0000256" key="1">
    <source>
        <dbReference type="ARBA" id="ARBA00022741"/>
    </source>
</evidence>
<proteinExistence type="predicted"/>
<keyword evidence="1 3" id="KW-0547">Nucleotide-binding</keyword>
<dbReference type="Gene3D" id="3.40.50.300">
    <property type="entry name" value="P-loop containing nucleotide triphosphate hydrolases"/>
    <property type="match status" value="1"/>
</dbReference>
<feature type="domain" description="Protein kinase" evidence="5">
    <location>
        <begin position="32"/>
        <end position="297"/>
    </location>
</feature>
<dbReference type="SUPFAM" id="SSF52540">
    <property type="entry name" value="P-loop containing nucleoside triphosphate hydrolases"/>
    <property type="match status" value="1"/>
</dbReference>
<evidence type="ECO:0000256" key="3">
    <source>
        <dbReference type="PROSITE-ProRule" id="PRU10141"/>
    </source>
</evidence>
<evidence type="ECO:0000259" key="5">
    <source>
        <dbReference type="PROSITE" id="PS50011"/>
    </source>
</evidence>
<dbReference type="Pfam" id="PF00196">
    <property type="entry name" value="GerE"/>
    <property type="match status" value="1"/>
</dbReference>
<dbReference type="SUPFAM" id="SSF46894">
    <property type="entry name" value="C-terminal effector domain of the bipartite response regulators"/>
    <property type="match status" value="1"/>
</dbReference>
<dbReference type="PANTHER" id="PTHR47691">
    <property type="entry name" value="REGULATOR-RELATED"/>
    <property type="match status" value="1"/>
</dbReference>
<dbReference type="InterPro" id="IPR000719">
    <property type="entry name" value="Prot_kinase_dom"/>
</dbReference>
<dbReference type="GO" id="GO:0006355">
    <property type="term" value="P:regulation of DNA-templated transcription"/>
    <property type="evidence" value="ECO:0007669"/>
    <property type="project" value="InterPro"/>
</dbReference>
<dbReference type="Gene3D" id="1.10.10.10">
    <property type="entry name" value="Winged helix-like DNA-binding domain superfamily/Winged helix DNA-binding domain"/>
    <property type="match status" value="1"/>
</dbReference>
<reference evidence="7 8" key="1">
    <citation type="submission" date="2019-10" db="EMBL/GenBank/DDBJ databases">
        <title>Nocardia macrotermitis sp. nov. and Nocardia aurantia sp. nov., isolated from the gut of fungus growing-termite Macrotermes natalensis.</title>
        <authorList>
            <person name="Benndorf R."/>
            <person name="Schwitalla J."/>
            <person name="Martin K."/>
            <person name="De Beer W."/>
            <person name="Kaster A.-K."/>
            <person name="Vollmers J."/>
            <person name="Poulsen M."/>
            <person name="Beemelmanns C."/>
        </authorList>
    </citation>
    <scope>NUCLEOTIDE SEQUENCE [LARGE SCALE GENOMIC DNA]</scope>
    <source>
        <strain evidence="7 8">RB20</strain>
    </source>
</reference>
<dbReference type="RefSeq" id="WP_319945273.1">
    <property type="nucleotide sequence ID" value="NZ_WEGK01000010.1"/>
</dbReference>
<dbReference type="InterPro" id="IPR027417">
    <property type="entry name" value="P-loop_NTPase"/>
</dbReference>
<dbReference type="InterPro" id="IPR058852">
    <property type="entry name" value="HTH_77"/>
</dbReference>
<dbReference type="InterPro" id="IPR011009">
    <property type="entry name" value="Kinase-like_dom_sf"/>
</dbReference>
<dbReference type="EC" id="2.7.11.1" evidence="7"/>
<keyword evidence="7" id="KW-0808">Transferase</keyword>
<evidence type="ECO:0000256" key="2">
    <source>
        <dbReference type="ARBA" id="ARBA00022840"/>
    </source>
</evidence>
<evidence type="ECO:0000259" key="6">
    <source>
        <dbReference type="PROSITE" id="PS50043"/>
    </source>
</evidence>
<keyword evidence="7" id="KW-0418">Kinase</keyword>
<dbReference type="Gene3D" id="1.10.510.10">
    <property type="entry name" value="Transferase(Phosphotransferase) domain 1"/>
    <property type="match status" value="1"/>
</dbReference>
<dbReference type="PROSITE" id="PS00107">
    <property type="entry name" value="PROTEIN_KINASE_ATP"/>
    <property type="match status" value="1"/>
</dbReference>
<feature type="binding site" evidence="3">
    <location>
        <position position="61"/>
    </location>
    <ligand>
        <name>ATP</name>
        <dbReference type="ChEBI" id="CHEBI:30616"/>
    </ligand>
</feature>
<dbReference type="PROSITE" id="PS50043">
    <property type="entry name" value="HTH_LUXR_2"/>
    <property type="match status" value="1"/>
</dbReference>
<comment type="caution">
    <text evidence="7">The sequence shown here is derived from an EMBL/GenBank/DDBJ whole genome shotgun (WGS) entry which is preliminary data.</text>
</comment>
<dbReference type="PRINTS" id="PR00364">
    <property type="entry name" value="DISEASERSIST"/>
</dbReference>
<dbReference type="PROSITE" id="PS00108">
    <property type="entry name" value="PROTEIN_KINASE_ST"/>
    <property type="match status" value="1"/>
</dbReference>
<dbReference type="SMART" id="SM00220">
    <property type="entry name" value="S_TKc"/>
    <property type="match status" value="1"/>
</dbReference>
<evidence type="ECO:0000313" key="8">
    <source>
        <dbReference type="Proteomes" id="UP000438448"/>
    </source>
</evidence>
<feature type="region of interest" description="Disordered" evidence="4">
    <location>
        <begin position="308"/>
        <end position="331"/>
    </location>
</feature>
<dbReference type="Proteomes" id="UP000438448">
    <property type="component" value="Unassembled WGS sequence"/>
</dbReference>
<dbReference type="CDD" id="cd14014">
    <property type="entry name" value="STKc_PknB_like"/>
    <property type="match status" value="1"/>
</dbReference>
<dbReference type="GO" id="GO:0004674">
    <property type="term" value="F:protein serine/threonine kinase activity"/>
    <property type="evidence" value="ECO:0007669"/>
    <property type="project" value="UniProtKB-EC"/>
</dbReference>
<gene>
    <name evidence="7" type="primary">pknD_17</name>
    <name evidence="7" type="ORF">NRB20_45740</name>
</gene>
<dbReference type="CDD" id="cd06170">
    <property type="entry name" value="LuxR_C_like"/>
    <property type="match status" value="1"/>
</dbReference>
<evidence type="ECO:0000256" key="4">
    <source>
        <dbReference type="SAM" id="MobiDB-lite"/>
    </source>
</evidence>
<dbReference type="PANTHER" id="PTHR47691:SF3">
    <property type="entry name" value="HTH-TYPE TRANSCRIPTIONAL REGULATOR RV0890C-RELATED"/>
    <property type="match status" value="1"/>
</dbReference>
<dbReference type="Gene3D" id="3.30.200.20">
    <property type="entry name" value="Phosphorylase Kinase, domain 1"/>
    <property type="match status" value="1"/>
</dbReference>
<feature type="domain" description="HTH luxR-type" evidence="6">
    <location>
        <begin position="1026"/>
        <end position="1091"/>
    </location>
</feature>
<protein>
    <submittedName>
        <fullName evidence="7">Serine/threonine-protein kinase PknD</fullName>
        <ecNumber evidence="7">2.7.11.1</ecNumber>
    </submittedName>
</protein>
<dbReference type="InterPro" id="IPR017441">
    <property type="entry name" value="Protein_kinase_ATP_BS"/>
</dbReference>
<dbReference type="SUPFAM" id="SSF56112">
    <property type="entry name" value="Protein kinase-like (PK-like)"/>
    <property type="match status" value="1"/>
</dbReference>
<dbReference type="GO" id="GO:0005524">
    <property type="term" value="F:ATP binding"/>
    <property type="evidence" value="ECO:0007669"/>
    <property type="project" value="UniProtKB-UniRule"/>
</dbReference>
<dbReference type="Pfam" id="PF00069">
    <property type="entry name" value="Pkinase"/>
    <property type="match status" value="1"/>
</dbReference>
<dbReference type="AlphaFoldDB" id="A0A7K0D6T9"/>
<name>A0A7K0D6T9_9NOCA</name>
<evidence type="ECO:0000313" key="7">
    <source>
        <dbReference type="EMBL" id="MQY21463.1"/>
    </source>
</evidence>
<dbReference type="InterPro" id="IPR019734">
    <property type="entry name" value="TPR_rpt"/>
</dbReference>
<dbReference type="PRINTS" id="PR00038">
    <property type="entry name" value="HTHLUXR"/>
</dbReference>
<dbReference type="InterPro" id="IPR008271">
    <property type="entry name" value="Ser/Thr_kinase_AS"/>
</dbReference>
<dbReference type="InterPro" id="IPR016032">
    <property type="entry name" value="Sig_transdc_resp-reg_C-effctor"/>
</dbReference>
<dbReference type="InterPro" id="IPR011990">
    <property type="entry name" value="TPR-like_helical_dom_sf"/>
</dbReference>
<keyword evidence="2 3" id="KW-0067">ATP-binding</keyword>
<dbReference type="GO" id="GO:0003677">
    <property type="term" value="F:DNA binding"/>
    <property type="evidence" value="ECO:0007669"/>
    <property type="project" value="InterPro"/>
</dbReference>
<dbReference type="InterPro" id="IPR000792">
    <property type="entry name" value="Tscrpt_reg_LuxR_C"/>
</dbReference>
<dbReference type="InterPro" id="IPR036388">
    <property type="entry name" value="WH-like_DNA-bd_sf"/>
</dbReference>
<dbReference type="EMBL" id="WEGK01000010">
    <property type="protein sequence ID" value="MQY21463.1"/>
    <property type="molecule type" value="Genomic_DNA"/>
</dbReference>
<organism evidence="7 8">
    <name type="scientific">Nocardia macrotermitis</name>
    <dbReference type="NCBI Taxonomy" id="2585198"/>
    <lineage>
        <taxon>Bacteria</taxon>
        <taxon>Bacillati</taxon>
        <taxon>Actinomycetota</taxon>
        <taxon>Actinomycetes</taxon>
        <taxon>Mycobacteriales</taxon>
        <taxon>Nocardiaceae</taxon>
        <taxon>Nocardia</taxon>
    </lineage>
</organism>
<keyword evidence="8" id="KW-1185">Reference proteome</keyword>
<dbReference type="Pfam" id="PF25872">
    <property type="entry name" value="HTH_77"/>
    <property type="match status" value="1"/>
</dbReference>
<dbReference type="SMART" id="SM00028">
    <property type="entry name" value="TPR"/>
    <property type="match status" value="3"/>
</dbReference>
<dbReference type="Gene3D" id="1.25.40.10">
    <property type="entry name" value="Tetratricopeptide repeat domain"/>
    <property type="match status" value="2"/>
</dbReference>
<dbReference type="SMART" id="SM00421">
    <property type="entry name" value="HTH_LUXR"/>
    <property type="match status" value="1"/>
</dbReference>